<dbReference type="AlphaFoldDB" id="A0A098YFQ3"/>
<evidence type="ECO:0000313" key="3">
    <source>
        <dbReference type="Proteomes" id="UP000029713"/>
    </source>
</evidence>
<evidence type="ECO:0000313" key="2">
    <source>
        <dbReference type="EMBL" id="KGH48611.1"/>
    </source>
</evidence>
<proteinExistence type="predicted"/>
<gene>
    <name evidence="2" type="ORF">IN07_01205</name>
</gene>
<evidence type="ECO:0008006" key="4">
    <source>
        <dbReference type="Google" id="ProtNLM"/>
    </source>
</evidence>
<organism evidence="2 3">
    <name type="scientific">Modestobacter caceresii</name>
    <dbReference type="NCBI Taxonomy" id="1522368"/>
    <lineage>
        <taxon>Bacteria</taxon>
        <taxon>Bacillati</taxon>
        <taxon>Actinomycetota</taxon>
        <taxon>Actinomycetes</taxon>
        <taxon>Geodermatophilales</taxon>
        <taxon>Geodermatophilaceae</taxon>
        <taxon>Modestobacter</taxon>
    </lineage>
</organism>
<feature type="region of interest" description="Disordered" evidence="1">
    <location>
        <begin position="1"/>
        <end position="31"/>
    </location>
</feature>
<protein>
    <recommendedName>
        <fullName evidence="4">DUF5709 domain-containing protein</fullName>
    </recommendedName>
</protein>
<dbReference type="RefSeq" id="WP_036332714.1">
    <property type="nucleotide sequence ID" value="NZ_JPMX01000003.1"/>
</dbReference>
<keyword evidence="3" id="KW-1185">Reference proteome</keyword>
<sequence length="85" mass="9219">MTDPEANDADRLEQQRTTASTGPELADEVPPLGAEVPEADAIEQQLSATPGTYSTMRDADPEADEYDVLEQRAAVPDDDEDEQRG</sequence>
<name>A0A098YFQ3_9ACTN</name>
<evidence type="ECO:0000256" key="1">
    <source>
        <dbReference type="SAM" id="MobiDB-lite"/>
    </source>
</evidence>
<comment type="caution">
    <text evidence="2">The sequence shown here is derived from an EMBL/GenBank/DDBJ whole genome shotgun (WGS) entry which is preliminary data.</text>
</comment>
<dbReference type="OrthoDB" id="5195188at2"/>
<reference evidence="2 3" key="1">
    <citation type="submission" date="2014-07" db="EMBL/GenBank/DDBJ databases">
        <title>Biosystematic studies on Modestobacter strains isolated from extreme hyper-arid desert soil and from historic building.</title>
        <authorList>
            <person name="Bukarasam K."/>
            <person name="Bull A."/>
            <person name="Girard G."/>
            <person name="van Wezel G."/>
            <person name="Goodfellow M."/>
        </authorList>
    </citation>
    <scope>NUCLEOTIDE SEQUENCE [LARGE SCALE GENOMIC DNA]</scope>
    <source>
        <strain evidence="2 3">KNN45-2b</strain>
    </source>
</reference>
<accession>A0A098YFQ3</accession>
<dbReference type="Proteomes" id="UP000029713">
    <property type="component" value="Unassembled WGS sequence"/>
</dbReference>
<dbReference type="EMBL" id="JPMX01000003">
    <property type="protein sequence ID" value="KGH48611.1"/>
    <property type="molecule type" value="Genomic_DNA"/>
</dbReference>
<dbReference type="STRING" id="1522368.IN07_01205"/>